<evidence type="ECO:0000313" key="2">
    <source>
        <dbReference type="EMBL" id="OGM45408.1"/>
    </source>
</evidence>
<evidence type="ECO:0000313" key="3">
    <source>
        <dbReference type="Proteomes" id="UP000179179"/>
    </source>
</evidence>
<feature type="domain" description="DUF1989" evidence="1">
    <location>
        <begin position="3"/>
        <end position="178"/>
    </location>
</feature>
<dbReference type="OrthoDB" id="504708at2759"/>
<accession>A0A1F8A263</accession>
<dbReference type="AlphaFoldDB" id="A0A1F8A263"/>
<dbReference type="STRING" id="109264.A0A1F8A263"/>
<dbReference type="Proteomes" id="UP000179179">
    <property type="component" value="Unassembled WGS sequence"/>
</dbReference>
<dbReference type="PANTHER" id="PTHR31527">
    <property type="entry name" value="RE64534P"/>
    <property type="match status" value="1"/>
</dbReference>
<keyword evidence="3" id="KW-1185">Reference proteome</keyword>
<dbReference type="PANTHER" id="PTHR31527:SF0">
    <property type="entry name" value="RE64534P"/>
    <property type="match status" value="1"/>
</dbReference>
<dbReference type="EMBL" id="LYCR01000043">
    <property type="protein sequence ID" value="OGM45408.1"/>
    <property type="molecule type" value="Genomic_DNA"/>
</dbReference>
<evidence type="ECO:0000259" key="1">
    <source>
        <dbReference type="Pfam" id="PF09347"/>
    </source>
</evidence>
<dbReference type="Pfam" id="PF09347">
    <property type="entry name" value="DUF1989"/>
    <property type="match status" value="1"/>
</dbReference>
<reference evidence="2 3" key="1">
    <citation type="journal article" date="2016" name="Genome Biol. Evol.">
        <title>Draft genome sequence of an aflatoxigenic Aspergillus species, A. bombycis.</title>
        <authorList>
            <person name="Moore G.G."/>
            <person name="Mack B.M."/>
            <person name="Beltz S.B."/>
            <person name="Gilbert M.K."/>
        </authorList>
    </citation>
    <scope>NUCLEOTIDE SEQUENCE [LARGE SCALE GENOMIC DNA]</scope>
    <source>
        <strain evidence="3">NRRL 26010</strain>
    </source>
</reference>
<dbReference type="GeneID" id="34448935"/>
<name>A0A1F8A263_9EURO</name>
<dbReference type="RefSeq" id="XP_022389125.1">
    <property type="nucleotide sequence ID" value="XM_022532674.1"/>
</dbReference>
<sequence length="207" mass="22631">MPTIPARRFAMQRLRVGQSIKVIDSSGGQVIDTWAFAIPSTPTFPRYMSMTHTRSTLQKLLPSVNESFLDNKRDPILTLVEDTSPGAHDVLYAACSPERYLQLGGDKDHDNCANNLRNAVRQCTEPSFSHVAGFLESGWMPDPLNLFMKVGIDGTKLQCLDPDSKAGDYVILKAEQECMVIMSACPMDLSACNGGEPSSADFEVLGA</sequence>
<organism evidence="2 3">
    <name type="scientific">Aspergillus bombycis</name>
    <dbReference type="NCBI Taxonomy" id="109264"/>
    <lineage>
        <taxon>Eukaryota</taxon>
        <taxon>Fungi</taxon>
        <taxon>Dikarya</taxon>
        <taxon>Ascomycota</taxon>
        <taxon>Pezizomycotina</taxon>
        <taxon>Eurotiomycetes</taxon>
        <taxon>Eurotiomycetidae</taxon>
        <taxon>Eurotiales</taxon>
        <taxon>Aspergillaceae</taxon>
        <taxon>Aspergillus</taxon>
    </lineage>
</organism>
<dbReference type="InterPro" id="IPR018959">
    <property type="entry name" value="DUF1989"/>
</dbReference>
<protein>
    <recommendedName>
        <fullName evidence="1">DUF1989 domain-containing protein</fullName>
    </recommendedName>
</protein>
<comment type="caution">
    <text evidence="2">The sequence shown here is derived from an EMBL/GenBank/DDBJ whole genome shotgun (WGS) entry which is preliminary data.</text>
</comment>
<proteinExistence type="predicted"/>
<gene>
    <name evidence="2" type="ORF">ABOM_005545</name>
</gene>